<evidence type="ECO:0000313" key="2">
    <source>
        <dbReference type="Proteomes" id="UP000307201"/>
    </source>
</evidence>
<organism evidence="1 2">
    <name type="scientific">Marinilactibacillus psychrotolerans</name>
    <dbReference type="NCBI Taxonomy" id="191770"/>
    <lineage>
        <taxon>Bacteria</taxon>
        <taxon>Bacillati</taxon>
        <taxon>Bacillota</taxon>
        <taxon>Bacilli</taxon>
        <taxon>Lactobacillales</taxon>
        <taxon>Carnobacteriaceae</taxon>
        <taxon>Marinilactibacillus</taxon>
    </lineage>
</organism>
<name>A0A5R9C2Q0_9LACT</name>
<dbReference type="Proteomes" id="UP000307201">
    <property type="component" value="Unassembled WGS sequence"/>
</dbReference>
<evidence type="ECO:0000313" key="1">
    <source>
        <dbReference type="EMBL" id="TLQ07015.1"/>
    </source>
</evidence>
<sequence>MYENIWEEYYRNDTKNESIHISDNKLIFQCEAGFALSTHKNEFEVIFHAFALKLLLVDTSSFD</sequence>
<dbReference type="AlphaFoldDB" id="A0A5R9C2Q0"/>
<proteinExistence type="predicted"/>
<dbReference type="RefSeq" id="WP_138472011.1">
    <property type="nucleotide sequence ID" value="NZ_VBTE01000021.1"/>
</dbReference>
<gene>
    <name evidence="1" type="ORF">FEZ48_07750</name>
</gene>
<dbReference type="OrthoDB" id="2186941at2"/>
<accession>A0A5R9C2Q0</accession>
<comment type="caution">
    <text evidence="1">The sequence shown here is derived from an EMBL/GenBank/DDBJ whole genome shotgun (WGS) entry which is preliminary data.</text>
</comment>
<reference evidence="1 2" key="1">
    <citation type="submission" date="2019-05" db="EMBL/GenBank/DDBJ databases">
        <title>The metagenome of a microbial culture collection derived from dairy environment covers the genomic content of the human microbiome.</title>
        <authorList>
            <person name="Roder T."/>
            <person name="Wuthrich D."/>
            <person name="Sattari Z."/>
            <person name="Von Ah U."/>
            <person name="Bar C."/>
            <person name="Ronchi F."/>
            <person name="Macpherson A.J."/>
            <person name="Ganal-Vonarburg S.C."/>
            <person name="Bruggmann R."/>
            <person name="Vergeres G."/>
        </authorList>
    </citation>
    <scope>NUCLEOTIDE SEQUENCE [LARGE SCALE GENOMIC DNA]</scope>
    <source>
        <strain evidence="1 2">FAM 24235</strain>
    </source>
</reference>
<dbReference type="EMBL" id="VBTE01000021">
    <property type="protein sequence ID" value="TLQ07015.1"/>
    <property type="molecule type" value="Genomic_DNA"/>
</dbReference>
<protein>
    <submittedName>
        <fullName evidence="1">Uncharacterized protein</fullName>
    </submittedName>
</protein>